<dbReference type="InterPro" id="IPR009061">
    <property type="entry name" value="DNA-bd_dom_put_sf"/>
</dbReference>
<feature type="domain" description="Helix-turn-helix" evidence="1">
    <location>
        <begin position="13"/>
        <end position="65"/>
    </location>
</feature>
<dbReference type="Pfam" id="PF12728">
    <property type="entry name" value="HTH_17"/>
    <property type="match status" value="1"/>
</dbReference>
<name>A0A0F8Y899_9ZZZZ</name>
<accession>A0A0F8Y899</accession>
<dbReference type="AlphaFoldDB" id="A0A0F8Y899"/>
<dbReference type="InterPro" id="IPR041657">
    <property type="entry name" value="HTH_17"/>
</dbReference>
<protein>
    <recommendedName>
        <fullName evidence="1">Helix-turn-helix domain-containing protein</fullName>
    </recommendedName>
</protein>
<reference evidence="2" key="1">
    <citation type="journal article" date="2015" name="Nature">
        <title>Complex archaea that bridge the gap between prokaryotes and eukaryotes.</title>
        <authorList>
            <person name="Spang A."/>
            <person name="Saw J.H."/>
            <person name="Jorgensen S.L."/>
            <person name="Zaremba-Niedzwiedzka K."/>
            <person name="Martijn J."/>
            <person name="Lind A.E."/>
            <person name="van Eijk R."/>
            <person name="Schleper C."/>
            <person name="Guy L."/>
            <person name="Ettema T.J."/>
        </authorList>
    </citation>
    <scope>NUCLEOTIDE SEQUENCE</scope>
</reference>
<comment type="caution">
    <text evidence="2">The sequence shown here is derived from an EMBL/GenBank/DDBJ whole genome shotgun (WGS) entry which is preliminary data.</text>
</comment>
<dbReference type="EMBL" id="LAZR01054852">
    <property type="protein sequence ID" value="KKK77652.1"/>
    <property type="molecule type" value="Genomic_DNA"/>
</dbReference>
<organism evidence="2">
    <name type="scientific">marine sediment metagenome</name>
    <dbReference type="NCBI Taxonomy" id="412755"/>
    <lineage>
        <taxon>unclassified sequences</taxon>
        <taxon>metagenomes</taxon>
        <taxon>ecological metagenomes</taxon>
    </lineage>
</organism>
<gene>
    <name evidence="2" type="ORF">LCGC14_2851410</name>
</gene>
<evidence type="ECO:0000259" key="1">
    <source>
        <dbReference type="Pfam" id="PF12728"/>
    </source>
</evidence>
<sequence length="83" mass="9714">MEKMNTTAYEKALTTNDLRRIFGVSAMTILSWRRQKKLPTIVIKGDRRNTIRFRPDEIQQWAEENGKKIVVPIKEAINLRSAK</sequence>
<dbReference type="SUPFAM" id="SSF46955">
    <property type="entry name" value="Putative DNA-binding domain"/>
    <property type="match status" value="1"/>
</dbReference>
<dbReference type="InterPro" id="IPR036388">
    <property type="entry name" value="WH-like_DNA-bd_sf"/>
</dbReference>
<evidence type="ECO:0000313" key="2">
    <source>
        <dbReference type="EMBL" id="KKK77652.1"/>
    </source>
</evidence>
<proteinExistence type="predicted"/>
<dbReference type="Gene3D" id="1.10.10.10">
    <property type="entry name" value="Winged helix-like DNA-binding domain superfamily/Winged helix DNA-binding domain"/>
    <property type="match status" value="1"/>
</dbReference>